<dbReference type="AlphaFoldDB" id="A0A9P8SYG1"/>
<reference evidence="1" key="2">
    <citation type="submission" date="2021-01" db="EMBL/GenBank/DDBJ databases">
        <authorList>
            <person name="Schikora-Tamarit M.A."/>
        </authorList>
    </citation>
    <scope>NUCLEOTIDE SEQUENCE</scope>
    <source>
        <strain evidence="1">NCAIM Y.01608</strain>
    </source>
</reference>
<dbReference type="EMBL" id="JAEUBD010001504">
    <property type="protein sequence ID" value="KAH3659688.1"/>
    <property type="molecule type" value="Genomic_DNA"/>
</dbReference>
<evidence type="ECO:0000313" key="1">
    <source>
        <dbReference type="EMBL" id="KAH3659688.1"/>
    </source>
</evidence>
<organism evidence="1 2">
    <name type="scientific">Ogataea polymorpha</name>
    <dbReference type="NCBI Taxonomy" id="460523"/>
    <lineage>
        <taxon>Eukaryota</taxon>
        <taxon>Fungi</taxon>
        <taxon>Dikarya</taxon>
        <taxon>Ascomycota</taxon>
        <taxon>Saccharomycotina</taxon>
        <taxon>Pichiomycetes</taxon>
        <taxon>Pichiales</taxon>
        <taxon>Pichiaceae</taxon>
        <taxon>Ogataea</taxon>
    </lineage>
</organism>
<comment type="caution">
    <text evidence="1">The sequence shown here is derived from an EMBL/GenBank/DDBJ whole genome shotgun (WGS) entry which is preliminary data.</text>
</comment>
<protein>
    <submittedName>
        <fullName evidence="1">Uncharacterized protein</fullName>
    </submittedName>
</protein>
<evidence type="ECO:0000313" key="2">
    <source>
        <dbReference type="Proteomes" id="UP000788993"/>
    </source>
</evidence>
<proteinExistence type="predicted"/>
<accession>A0A9P8SYG1</accession>
<gene>
    <name evidence="1" type="ORF">OGATHE_005733</name>
</gene>
<sequence>MKRLSSHLSQRRFFLNCDPADPFAASEEPELLSRLSCAFSFLNSSSITNTLVRYFRSDSQPVSKTMSVSSLYALAKVDFKLAAARFRRLWSTFWCSAAMSSELKLVTLGRVTSIGRGRCRSSGCGLLTLFSTNLSL</sequence>
<dbReference type="Proteomes" id="UP000788993">
    <property type="component" value="Unassembled WGS sequence"/>
</dbReference>
<reference evidence="1" key="1">
    <citation type="journal article" date="2021" name="Open Biol.">
        <title>Shared evolutionary footprints suggest mitochondrial oxidative damage underlies multiple complex I losses in fungi.</title>
        <authorList>
            <person name="Schikora-Tamarit M.A."/>
            <person name="Marcet-Houben M."/>
            <person name="Nosek J."/>
            <person name="Gabaldon T."/>
        </authorList>
    </citation>
    <scope>NUCLEOTIDE SEQUENCE</scope>
    <source>
        <strain evidence="1">NCAIM Y.01608</strain>
    </source>
</reference>
<name>A0A9P8SYG1_9ASCO</name>
<keyword evidence="2" id="KW-1185">Reference proteome</keyword>